<dbReference type="PANTHER" id="PTHR36973">
    <property type="entry name" value="SLL1456 PROTEIN-RELATED"/>
    <property type="match status" value="1"/>
</dbReference>
<evidence type="ECO:0000259" key="1">
    <source>
        <dbReference type="Pfam" id="PF05050"/>
    </source>
</evidence>
<dbReference type="InterPro" id="IPR053188">
    <property type="entry name" value="FkbM_Methyltransferase"/>
</dbReference>
<reference evidence="2 3" key="1">
    <citation type="submission" date="2016-11" db="EMBL/GenBank/DDBJ databases">
        <authorList>
            <person name="Jaros S."/>
            <person name="Januszkiewicz K."/>
            <person name="Wedrychowicz H."/>
        </authorList>
    </citation>
    <scope>NUCLEOTIDE SEQUENCE [LARGE SCALE GENOMIC DNA]</scope>
    <source>
        <strain evidence="2 3">HD4</strain>
    </source>
</reference>
<dbReference type="GO" id="GO:0032259">
    <property type="term" value="P:methylation"/>
    <property type="evidence" value="ECO:0007669"/>
    <property type="project" value="UniProtKB-KW"/>
</dbReference>
<keyword evidence="2" id="KW-0808">Transferase</keyword>
<proteinExistence type="predicted"/>
<dbReference type="Pfam" id="PF05050">
    <property type="entry name" value="Methyltransf_21"/>
    <property type="match status" value="1"/>
</dbReference>
<dbReference type="OrthoDB" id="9802760at2"/>
<feature type="domain" description="Methyltransferase FkbM" evidence="1">
    <location>
        <begin position="80"/>
        <end position="219"/>
    </location>
</feature>
<dbReference type="InterPro" id="IPR029063">
    <property type="entry name" value="SAM-dependent_MTases_sf"/>
</dbReference>
<dbReference type="GO" id="GO:0008171">
    <property type="term" value="F:O-methyltransferase activity"/>
    <property type="evidence" value="ECO:0007669"/>
    <property type="project" value="TreeGrafter"/>
</dbReference>
<gene>
    <name evidence="2" type="ORF">SAMN05216582_10786</name>
</gene>
<dbReference type="Gene3D" id="3.40.50.150">
    <property type="entry name" value="Vaccinia Virus protein VP39"/>
    <property type="match status" value="1"/>
</dbReference>
<sequence>MSIKRHLDKFKESRYQKQIIKMYKDAGVRPASDGRSMDIYCDIIKNNTTLQVKNVFELGANYAQDAERIRHNFDLKPMDVYVFEAHPKIADAIKSFYKFNIYNLAIFNESKIIELNLVDTDNDANTGVSTMKKSLVFSFDKTTEVKAVRMDYMMDKLGISHIDFCKIDVEGVNWEALDGFGDRLKDVNAIQIEAEHNNCYEDEKLWPDIVDILERNGFSLMHFERHYNQSDSFWVQDRFIKREV</sequence>
<name>A0A1M6TEI5_SELRU</name>
<evidence type="ECO:0000313" key="2">
    <source>
        <dbReference type="EMBL" id="SHK55373.1"/>
    </source>
</evidence>
<accession>A0A1M6TEI5</accession>
<dbReference type="AlphaFoldDB" id="A0A1M6TEI5"/>
<dbReference type="NCBIfam" id="TIGR01444">
    <property type="entry name" value="fkbM_fam"/>
    <property type="match status" value="1"/>
</dbReference>
<protein>
    <submittedName>
        <fullName evidence="2">Methyltransferase, FkbM family</fullName>
    </submittedName>
</protein>
<keyword evidence="2" id="KW-0489">Methyltransferase</keyword>
<dbReference type="SUPFAM" id="SSF53335">
    <property type="entry name" value="S-adenosyl-L-methionine-dependent methyltransferases"/>
    <property type="match status" value="1"/>
</dbReference>
<dbReference type="PANTHER" id="PTHR36973:SF4">
    <property type="entry name" value="NODULATION PROTEIN"/>
    <property type="match status" value="1"/>
</dbReference>
<dbReference type="Proteomes" id="UP000184263">
    <property type="component" value="Unassembled WGS sequence"/>
</dbReference>
<organism evidence="2 3">
    <name type="scientific">Selenomonas ruminantium</name>
    <dbReference type="NCBI Taxonomy" id="971"/>
    <lineage>
        <taxon>Bacteria</taxon>
        <taxon>Bacillati</taxon>
        <taxon>Bacillota</taxon>
        <taxon>Negativicutes</taxon>
        <taxon>Selenomonadales</taxon>
        <taxon>Selenomonadaceae</taxon>
        <taxon>Selenomonas</taxon>
    </lineage>
</organism>
<evidence type="ECO:0000313" key="3">
    <source>
        <dbReference type="Proteomes" id="UP000184263"/>
    </source>
</evidence>
<dbReference type="RefSeq" id="WP_073088728.1">
    <property type="nucleotide sequence ID" value="NZ_FRBC01000007.1"/>
</dbReference>
<dbReference type="InterPro" id="IPR006342">
    <property type="entry name" value="FkbM_mtfrase"/>
</dbReference>
<dbReference type="EMBL" id="FRBC01000007">
    <property type="protein sequence ID" value="SHK55373.1"/>
    <property type="molecule type" value="Genomic_DNA"/>
</dbReference>